<evidence type="ECO:0008006" key="4">
    <source>
        <dbReference type="Google" id="ProtNLM"/>
    </source>
</evidence>
<keyword evidence="3" id="KW-1185">Reference proteome</keyword>
<gene>
    <name evidence="2" type="ORF">BGCPKDLD_4680</name>
</gene>
<comment type="caution">
    <text evidence="2">The sequence shown here is derived from an EMBL/GenBank/DDBJ whole genome shotgun (WGS) entry which is preliminary data.</text>
</comment>
<sequence>MALNTRPPKARVERSEQEEEAAFERAISRAPDQQAKAAPAAKSKPGPKAGAAYGMGLAAGANRRQLTITLPTEMLGDINEVCQRAHQQRAAFFVAAAQRLLDSDDPTFGKRRK</sequence>
<proteinExistence type="predicted"/>
<protein>
    <recommendedName>
        <fullName evidence="4">CopG family transcriptional regulator</fullName>
    </recommendedName>
</protein>
<feature type="region of interest" description="Disordered" evidence="1">
    <location>
        <begin position="1"/>
        <end position="51"/>
    </location>
</feature>
<dbReference type="Proteomes" id="UP001055093">
    <property type="component" value="Unassembled WGS sequence"/>
</dbReference>
<evidence type="ECO:0000313" key="2">
    <source>
        <dbReference type="EMBL" id="GJE78069.1"/>
    </source>
</evidence>
<dbReference type="RefSeq" id="WP_238308650.1">
    <property type="nucleotide sequence ID" value="NZ_BPRE01000020.1"/>
</dbReference>
<evidence type="ECO:0000256" key="1">
    <source>
        <dbReference type="SAM" id="MobiDB-lite"/>
    </source>
</evidence>
<accession>A0ABQ4V3C4</accession>
<name>A0ABQ4V3C4_9HYPH</name>
<reference evidence="2" key="2">
    <citation type="submission" date="2021-08" db="EMBL/GenBank/DDBJ databases">
        <authorList>
            <person name="Tani A."/>
            <person name="Ola A."/>
            <person name="Ogura Y."/>
            <person name="Katsura K."/>
            <person name="Hayashi T."/>
        </authorList>
    </citation>
    <scope>NUCLEOTIDE SEQUENCE</scope>
    <source>
        <strain evidence="2">DSM 14458</strain>
    </source>
</reference>
<reference evidence="2" key="1">
    <citation type="journal article" date="2021" name="Front. Microbiol.">
        <title>Comprehensive Comparative Genomics and Phenotyping of Methylobacterium Species.</title>
        <authorList>
            <person name="Alessa O."/>
            <person name="Ogura Y."/>
            <person name="Fujitani Y."/>
            <person name="Takami H."/>
            <person name="Hayashi T."/>
            <person name="Sahin N."/>
            <person name="Tani A."/>
        </authorList>
    </citation>
    <scope>NUCLEOTIDE SEQUENCE</scope>
    <source>
        <strain evidence="2">DSM 14458</strain>
    </source>
</reference>
<feature type="compositionally biased region" description="Low complexity" evidence="1">
    <location>
        <begin position="30"/>
        <end position="51"/>
    </location>
</feature>
<dbReference type="EMBL" id="BPRE01000020">
    <property type="protein sequence ID" value="GJE78069.1"/>
    <property type="molecule type" value="Genomic_DNA"/>
</dbReference>
<organism evidence="2 3">
    <name type="scientific">Methylorubrum suomiense</name>
    <dbReference type="NCBI Taxonomy" id="144191"/>
    <lineage>
        <taxon>Bacteria</taxon>
        <taxon>Pseudomonadati</taxon>
        <taxon>Pseudomonadota</taxon>
        <taxon>Alphaproteobacteria</taxon>
        <taxon>Hyphomicrobiales</taxon>
        <taxon>Methylobacteriaceae</taxon>
        <taxon>Methylorubrum</taxon>
    </lineage>
</organism>
<evidence type="ECO:0000313" key="3">
    <source>
        <dbReference type="Proteomes" id="UP001055093"/>
    </source>
</evidence>